<feature type="domain" description="MIP18 family-like" evidence="1">
    <location>
        <begin position="9"/>
        <end position="64"/>
    </location>
</feature>
<sequence length="162" mass="16934">MTAAAVAARVTDPELPMLTLADLGILRAVDESGDGVVVTITPTYSGCPAMRTIEDDLTGALRDAGYPRVEVRTVLSPAWTTDWITPAGRDKLAAAGISPPGPAPRRAAGPVPLTLGPSRRAIACPQCGHAETEEITAFSATACRALRRCTACGEPFEHVKEI</sequence>
<dbReference type="InterPro" id="IPR056572">
    <property type="entry name" value="Zn_ribbon_PaaD"/>
</dbReference>
<dbReference type="InterPro" id="IPR052339">
    <property type="entry name" value="Fe-S_Maturation_MIP18"/>
</dbReference>
<dbReference type="EMBL" id="JACHNH010000001">
    <property type="protein sequence ID" value="MBB4763438.1"/>
    <property type="molecule type" value="Genomic_DNA"/>
</dbReference>
<feature type="domain" description="PaaD zinc beta ribbon" evidence="2">
    <location>
        <begin position="113"/>
        <end position="160"/>
    </location>
</feature>
<dbReference type="Gene3D" id="3.30.300.130">
    <property type="entry name" value="Fe-S cluster assembly (FSCA)"/>
    <property type="match status" value="1"/>
</dbReference>
<dbReference type="PANTHER" id="PTHR42831">
    <property type="entry name" value="FE-S PROTEIN MATURATION AUXILIARY FACTOR YITW"/>
    <property type="match status" value="1"/>
</dbReference>
<dbReference type="Proteomes" id="UP000578112">
    <property type="component" value="Unassembled WGS sequence"/>
</dbReference>
<protein>
    <submittedName>
        <fullName evidence="3">Ring-1,2-phenylacetyl-CoA epoxidase subunit PaaD</fullName>
    </submittedName>
</protein>
<dbReference type="AlphaFoldDB" id="A0A7W7HZ20"/>
<keyword evidence="4" id="KW-1185">Reference proteome</keyword>
<accession>A0A7W7HZ20</accession>
<evidence type="ECO:0000313" key="4">
    <source>
        <dbReference type="Proteomes" id="UP000578112"/>
    </source>
</evidence>
<organism evidence="3 4">
    <name type="scientific">Actinoplanes digitatis</name>
    <dbReference type="NCBI Taxonomy" id="1868"/>
    <lineage>
        <taxon>Bacteria</taxon>
        <taxon>Bacillati</taxon>
        <taxon>Actinomycetota</taxon>
        <taxon>Actinomycetes</taxon>
        <taxon>Micromonosporales</taxon>
        <taxon>Micromonosporaceae</taxon>
        <taxon>Actinoplanes</taxon>
    </lineage>
</organism>
<dbReference type="PANTHER" id="PTHR42831:SF3">
    <property type="entry name" value="1,2-PHENYLACETYL-COA EPOXIDASE, SUBUNIT D-RELATED"/>
    <property type="match status" value="1"/>
</dbReference>
<evidence type="ECO:0000259" key="1">
    <source>
        <dbReference type="Pfam" id="PF01883"/>
    </source>
</evidence>
<dbReference type="SUPFAM" id="SSF117916">
    <property type="entry name" value="Fe-S cluster assembly (FSCA) domain-like"/>
    <property type="match status" value="1"/>
</dbReference>
<evidence type="ECO:0000259" key="2">
    <source>
        <dbReference type="Pfam" id="PF23451"/>
    </source>
</evidence>
<evidence type="ECO:0000313" key="3">
    <source>
        <dbReference type="EMBL" id="MBB4763438.1"/>
    </source>
</evidence>
<dbReference type="InterPro" id="IPR002744">
    <property type="entry name" value="MIP18-like"/>
</dbReference>
<gene>
    <name evidence="3" type="ORF">BJ971_003994</name>
</gene>
<dbReference type="NCBIfam" id="TIGR02159">
    <property type="entry name" value="PA_CoA_Oxy4"/>
    <property type="match status" value="1"/>
</dbReference>
<proteinExistence type="predicted"/>
<dbReference type="InterPro" id="IPR034904">
    <property type="entry name" value="FSCA_dom_sf"/>
</dbReference>
<dbReference type="InterPro" id="IPR011883">
    <property type="entry name" value="PaaD-like"/>
</dbReference>
<dbReference type="Pfam" id="PF23451">
    <property type="entry name" value="Zn_ribbon_PaaD"/>
    <property type="match status" value="1"/>
</dbReference>
<reference evidence="3 4" key="1">
    <citation type="submission" date="2020-08" db="EMBL/GenBank/DDBJ databases">
        <title>Sequencing the genomes of 1000 actinobacteria strains.</title>
        <authorList>
            <person name="Klenk H.-P."/>
        </authorList>
    </citation>
    <scope>NUCLEOTIDE SEQUENCE [LARGE SCALE GENOMIC DNA]</scope>
    <source>
        <strain evidence="3 4">DSM 43149</strain>
    </source>
</reference>
<dbReference type="Pfam" id="PF01883">
    <property type="entry name" value="FeS_assembly_P"/>
    <property type="match status" value="1"/>
</dbReference>
<name>A0A7W7HZ20_9ACTN</name>
<comment type="caution">
    <text evidence="3">The sequence shown here is derived from an EMBL/GenBank/DDBJ whole genome shotgun (WGS) entry which is preliminary data.</text>
</comment>